<reference evidence="1 2" key="1">
    <citation type="journal article" date="2020" name="ISME J.">
        <title>Comparative genomics reveals insights into cyanobacterial evolution and habitat adaptation.</title>
        <authorList>
            <person name="Chen M.Y."/>
            <person name="Teng W.K."/>
            <person name="Zhao L."/>
            <person name="Hu C.X."/>
            <person name="Zhou Y.K."/>
            <person name="Han B.P."/>
            <person name="Song L.R."/>
            <person name="Shu W.S."/>
        </authorList>
    </citation>
    <scope>NUCLEOTIDE SEQUENCE [LARGE SCALE GENOMIC DNA]</scope>
    <source>
        <strain evidence="1 2">FACHB-838</strain>
    </source>
</reference>
<name>A0ABR8DVY8_9NOSO</name>
<sequence>MFGERAREFAYWALGREQEGCGVIINQSCDRYLAQKLCFLKDVRQITKLKRVAKKAKKQITNYTLLPTHSPELISLKKITVKKSKNFSKSTHCIRQTCIFR</sequence>
<evidence type="ECO:0000313" key="1">
    <source>
        <dbReference type="EMBL" id="MBD2532559.1"/>
    </source>
</evidence>
<dbReference type="EMBL" id="JACJSI010000062">
    <property type="protein sequence ID" value="MBD2532559.1"/>
    <property type="molecule type" value="Genomic_DNA"/>
</dbReference>
<protein>
    <recommendedName>
        <fullName evidence="3">Transposase</fullName>
    </recommendedName>
</protein>
<gene>
    <name evidence="1" type="ORF">H6G97_24435</name>
</gene>
<evidence type="ECO:0000313" key="2">
    <source>
        <dbReference type="Proteomes" id="UP000623440"/>
    </source>
</evidence>
<comment type="caution">
    <text evidence="1">The sequence shown here is derived from an EMBL/GenBank/DDBJ whole genome shotgun (WGS) entry which is preliminary data.</text>
</comment>
<dbReference type="Proteomes" id="UP000623440">
    <property type="component" value="Unassembled WGS sequence"/>
</dbReference>
<accession>A0ABR8DVY8</accession>
<proteinExistence type="predicted"/>
<organism evidence="1 2">
    <name type="scientific">Nostoc flagelliforme FACHB-838</name>
    <dbReference type="NCBI Taxonomy" id="2692904"/>
    <lineage>
        <taxon>Bacteria</taxon>
        <taxon>Bacillati</taxon>
        <taxon>Cyanobacteriota</taxon>
        <taxon>Cyanophyceae</taxon>
        <taxon>Nostocales</taxon>
        <taxon>Nostocaceae</taxon>
        <taxon>Nostoc</taxon>
    </lineage>
</organism>
<evidence type="ECO:0008006" key="3">
    <source>
        <dbReference type="Google" id="ProtNLM"/>
    </source>
</evidence>
<keyword evidence="2" id="KW-1185">Reference proteome</keyword>